<dbReference type="InParanoid" id="A0A1Y2E7J1"/>
<dbReference type="Proteomes" id="UP000193689">
    <property type="component" value="Unassembled WGS sequence"/>
</dbReference>
<sequence length="181" mass="20642">MVYSKISSERRKVRMTKTSPPNYEVEKTPVNKILERVENAKSPAVIIDGGAARYSWEDKAEDLVNALKIPAALTNTINFWRFYVMIGKERFIIDLVHVHPVERYLNGLHAPYNHVPLCDYGAPFKPFVSDVENQPGTFKVDKAAELDALFNHEDFNSADYPQVMDYLDAPHALKALYSPKE</sequence>
<evidence type="ECO:0000313" key="2">
    <source>
        <dbReference type="EMBL" id="ORY67407.1"/>
    </source>
</evidence>
<comment type="caution">
    <text evidence="2">The sequence shown here is derived from an EMBL/GenBank/DDBJ whole genome shotgun (WGS) entry which is preliminary data.</text>
</comment>
<evidence type="ECO:0000256" key="1">
    <source>
        <dbReference type="SAM" id="MobiDB-lite"/>
    </source>
</evidence>
<dbReference type="EMBL" id="MCFJ01000004">
    <property type="protein sequence ID" value="ORY67407.1"/>
    <property type="molecule type" value="Genomic_DNA"/>
</dbReference>
<dbReference type="AlphaFoldDB" id="A0A1Y2E7J1"/>
<accession>A0A1Y2E7J1</accession>
<dbReference type="SUPFAM" id="SSF52467">
    <property type="entry name" value="DHS-like NAD/FAD-binding domain"/>
    <property type="match status" value="1"/>
</dbReference>
<evidence type="ECO:0000313" key="3">
    <source>
        <dbReference type="Proteomes" id="UP000193689"/>
    </source>
</evidence>
<dbReference type="STRING" id="1141098.A0A1Y2E7J1"/>
<reference evidence="2 3" key="1">
    <citation type="submission" date="2016-07" db="EMBL/GenBank/DDBJ databases">
        <title>Pervasive Adenine N6-methylation of Active Genes in Fungi.</title>
        <authorList>
            <consortium name="DOE Joint Genome Institute"/>
            <person name="Mondo S.J."/>
            <person name="Dannebaum R.O."/>
            <person name="Kuo R.C."/>
            <person name="Labutti K."/>
            <person name="Haridas S."/>
            <person name="Kuo A."/>
            <person name="Salamov A."/>
            <person name="Ahrendt S.R."/>
            <person name="Lipzen A."/>
            <person name="Sullivan W."/>
            <person name="Andreopoulos W.B."/>
            <person name="Clum A."/>
            <person name="Lindquist E."/>
            <person name="Daum C."/>
            <person name="Ramamoorthy G.K."/>
            <person name="Gryganskyi A."/>
            <person name="Culley D."/>
            <person name="Magnuson J.K."/>
            <person name="James T.Y."/>
            <person name="O'Malley M.A."/>
            <person name="Stajich J.E."/>
            <person name="Spatafora J.W."/>
            <person name="Visel A."/>
            <person name="Grigoriev I.V."/>
        </authorList>
    </citation>
    <scope>NUCLEOTIDE SEQUENCE [LARGE SCALE GENOMIC DNA]</scope>
    <source>
        <strain evidence="2 3">CBS 129021</strain>
    </source>
</reference>
<proteinExistence type="predicted"/>
<protein>
    <submittedName>
        <fullName evidence="2">Uncharacterized protein</fullName>
    </submittedName>
</protein>
<name>A0A1Y2E7J1_9PEZI</name>
<dbReference type="RefSeq" id="XP_040718031.1">
    <property type="nucleotide sequence ID" value="XM_040863576.1"/>
</dbReference>
<dbReference type="Gene3D" id="3.40.50.1220">
    <property type="entry name" value="TPP-binding domain"/>
    <property type="match status" value="1"/>
</dbReference>
<keyword evidence="3" id="KW-1185">Reference proteome</keyword>
<feature type="region of interest" description="Disordered" evidence="1">
    <location>
        <begin position="1"/>
        <end position="21"/>
    </location>
</feature>
<organism evidence="2 3">
    <name type="scientific">Pseudomassariella vexata</name>
    <dbReference type="NCBI Taxonomy" id="1141098"/>
    <lineage>
        <taxon>Eukaryota</taxon>
        <taxon>Fungi</taxon>
        <taxon>Dikarya</taxon>
        <taxon>Ascomycota</taxon>
        <taxon>Pezizomycotina</taxon>
        <taxon>Sordariomycetes</taxon>
        <taxon>Xylariomycetidae</taxon>
        <taxon>Amphisphaeriales</taxon>
        <taxon>Pseudomassariaceae</taxon>
        <taxon>Pseudomassariella</taxon>
    </lineage>
</organism>
<dbReference type="InterPro" id="IPR029035">
    <property type="entry name" value="DHS-like_NAD/FAD-binding_dom"/>
</dbReference>
<dbReference type="GeneID" id="63779788"/>
<gene>
    <name evidence="2" type="ORF">BCR38DRAFT_483024</name>
</gene>